<dbReference type="Proteomes" id="UP000708208">
    <property type="component" value="Unassembled WGS sequence"/>
</dbReference>
<evidence type="ECO:0000313" key="2">
    <source>
        <dbReference type="Proteomes" id="UP000708208"/>
    </source>
</evidence>
<comment type="caution">
    <text evidence="1">The sequence shown here is derived from an EMBL/GenBank/DDBJ whole genome shotgun (WGS) entry which is preliminary data.</text>
</comment>
<evidence type="ECO:0000313" key="1">
    <source>
        <dbReference type="EMBL" id="CAG7825396.1"/>
    </source>
</evidence>
<dbReference type="EMBL" id="CAJVCH010536085">
    <property type="protein sequence ID" value="CAG7825396.1"/>
    <property type="molecule type" value="Genomic_DNA"/>
</dbReference>
<reference evidence="1" key="1">
    <citation type="submission" date="2021-06" db="EMBL/GenBank/DDBJ databases">
        <authorList>
            <person name="Hodson N. C."/>
            <person name="Mongue J. A."/>
            <person name="Jaron S. K."/>
        </authorList>
    </citation>
    <scope>NUCLEOTIDE SEQUENCE</scope>
</reference>
<gene>
    <name evidence="1" type="ORF">AFUS01_LOCUS35507</name>
</gene>
<sequence>MDSSEHIDFDRTAREKLKIICDQHYVLSHQGAKRRRNVATSVIN</sequence>
<protein>
    <submittedName>
        <fullName evidence="1">Uncharacterized protein</fullName>
    </submittedName>
</protein>
<keyword evidence="2" id="KW-1185">Reference proteome</keyword>
<name>A0A8J2L398_9HEXA</name>
<accession>A0A8J2L398</accession>
<feature type="non-terminal residue" evidence="1">
    <location>
        <position position="1"/>
    </location>
</feature>
<proteinExistence type="predicted"/>
<dbReference type="AlphaFoldDB" id="A0A8J2L398"/>
<organism evidence="1 2">
    <name type="scientific">Allacma fusca</name>
    <dbReference type="NCBI Taxonomy" id="39272"/>
    <lineage>
        <taxon>Eukaryota</taxon>
        <taxon>Metazoa</taxon>
        <taxon>Ecdysozoa</taxon>
        <taxon>Arthropoda</taxon>
        <taxon>Hexapoda</taxon>
        <taxon>Collembola</taxon>
        <taxon>Symphypleona</taxon>
        <taxon>Sminthuridae</taxon>
        <taxon>Allacma</taxon>
    </lineage>
</organism>